<dbReference type="EMBL" id="LPZR01000171">
    <property type="protein sequence ID" value="KYO51557.1"/>
    <property type="molecule type" value="Genomic_DNA"/>
</dbReference>
<dbReference type="Proteomes" id="UP000075787">
    <property type="component" value="Unassembled WGS sequence"/>
</dbReference>
<dbReference type="Pfam" id="PF00270">
    <property type="entry name" value="DEAD"/>
    <property type="match status" value="1"/>
</dbReference>
<reference evidence="11 12" key="1">
    <citation type="submission" date="2015-12" db="EMBL/GenBank/DDBJ databases">
        <title>Genome sequence of Tistrella mobilis MCCC 1A02139.</title>
        <authorList>
            <person name="Lu L."/>
            <person name="Lai Q."/>
            <person name="Shao Z."/>
            <person name="Qian P."/>
        </authorList>
    </citation>
    <scope>NUCLEOTIDE SEQUENCE [LARGE SCALE GENOMIC DNA]</scope>
    <source>
        <strain evidence="11 12">MCCC 1A02139</strain>
    </source>
</reference>
<dbReference type="AlphaFoldDB" id="A0A162KLH6"/>
<protein>
    <recommendedName>
        <fullName evidence="10">HD Cas3-type domain-containing protein</fullName>
    </recommendedName>
</protein>
<dbReference type="GeneID" id="97239848"/>
<evidence type="ECO:0000256" key="1">
    <source>
        <dbReference type="ARBA" id="ARBA00006847"/>
    </source>
</evidence>
<dbReference type="SUPFAM" id="SSF52540">
    <property type="entry name" value="P-loop containing nucleoside triphosphate hydrolases"/>
    <property type="match status" value="1"/>
</dbReference>
<evidence type="ECO:0000256" key="7">
    <source>
        <dbReference type="ARBA" id="ARBA00022806"/>
    </source>
</evidence>
<dbReference type="InterPro" id="IPR050547">
    <property type="entry name" value="DEAD_box_RNA_helicases"/>
</dbReference>
<dbReference type="NCBIfam" id="TIGR01587">
    <property type="entry name" value="cas3_core"/>
    <property type="match status" value="1"/>
</dbReference>
<comment type="similarity">
    <text evidence="2">In the central section; belongs to the CRISPR-associated helicase Cas3 family.</text>
</comment>
<dbReference type="GO" id="GO:0051607">
    <property type="term" value="P:defense response to virus"/>
    <property type="evidence" value="ECO:0007669"/>
    <property type="project" value="UniProtKB-KW"/>
</dbReference>
<dbReference type="GO" id="GO:0003724">
    <property type="term" value="F:RNA helicase activity"/>
    <property type="evidence" value="ECO:0007669"/>
    <property type="project" value="TreeGrafter"/>
</dbReference>
<keyword evidence="5" id="KW-0547">Nucleotide-binding</keyword>
<keyword evidence="8" id="KW-0067">ATP-binding</keyword>
<dbReference type="RefSeq" id="WP_062766027.1">
    <property type="nucleotide sequence ID" value="NZ_CP121044.1"/>
</dbReference>
<evidence type="ECO:0000256" key="5">
    <source>
        <dbReference type="ARBA" id="ARBA00022741"/>
    </source>
</evidence>
<organism evidence="11 12">
    <name type="scientific">Tistrella mobilis</name>
    <dbReference type="NCBI Taxonomy" id="171437"/>
    <lineage>
        <taxon>Bacteria</taxon>
        <taxon>Pseudomonadati</taxon>
        <taxon>Pseudomonadota</taxon>
        <taxon>Alphaproteobacteria</taxon>
        <taxon>Geminicoccales</taxon>
        <taxon>Geminicoccaceae</taxon>
        <taxon>Tistrella</taxon>
    </lineage>
</organism>
<evidence type="ECO:0000259" key="10">
    <source>
        <dbReference type="PROSITE" id="PS51643"/>
    </source>
</evidence>
<dbReference type="GO" id="GO:0046872">
    <property type="term" value="F:metal ion binding"/>
    <property type="evidence" value="ECO:0007669"/>
    <property type="project" value="UniProtKB-KW"/>
</dbReference>
<evidence type="ECO:0000256" key="8">
    <source>
        <dbReference type="ARBA" id="ARBA00022840"/>
    </source>
</evidence>
<evidence type="ECO:0000256" key="2">
    <source>
        <dbReference type="ARBA" id="ARBA00009046"/>
    </source>
</evidence>
<evidence type="ECO:0000256" key="9">
    <source>
        <dbReference type="ARBA" id="ARBA00023118"/>
    </source>
</evidence>
<dbReference type="InterPro" id="IPR014001">
    <property type="entry name" value="Helicase_ATP-bd"/>
</dbReference>
<gene>
    <name evidence="11" type="ORF">AUP44_08540</name>
</gene>
<comment type="similarity">
    <text evidence="1">In the N-terminal section; belongs to the CRISPR-associated nuclease Cas3-HD family.</text>
</comment>
<dbReference type="InterPro" id="IPR038257">
    <property type="entry name" value="CRISPR-assoc_Cas3_HD_sf"/>
</dbReference>
<dbReference type="CDD" id="cd09641">
    <property type="entry name" value="Cas3''_I"/>
    <property type="match status" value="1"/>
</dbReference>
<keyword evidence="4" id="KW-0479">Metal-binding</keyword>
<keyword evidence="6" id="KW-0378">Hydrolase</keyword>
<dbReference type="GO" id="GO:0003723">
    <property type="term" value="F:RNA binding"/>
    <property type="evidence" value="ECO:0007669"/>
    <property type="project" value="TreeGrafter"/>
</dbReference>
<comment type="caution">
    <text evidence="11">The sequence shown here is derived from an EMBL/GenBank/DDBJ whole genome shotgun (WGS) entry which is preliminary data.</text>
</comment>
<dbReference type="InterPro" id="IPR006474">
    <property type="entry name" value="Helicase_Cas3_CRISPR-ass_core"/>
</dbReference>
<dbReference type="Pfam" id="PF18019">
    <property type="entry name" value="Cas3_HD"/>
    <property type="match status" value="1"/>
</dbReference>
<dbReference type="GO" id="GO:0016787">
    <property type="term" value="F:hydrolase activity"/>
    <property type="evidence" value="ECO:0007669"/>
    <property type="project" value="UniProtKB-KW"/>
</dbReference>
<keyword evidence="9" id="KW-0051">Antiviral defense</keyword>
<dbReference type="Gene3D" id="1.10.3210.30">
    <property type="match status" value="1"/>
</dbReference>
<dbReference type="GO" id="GO:0004518">
    <property type="term" value="F:nuclease activity"/>
    <property type="evidence" value="ECO:0007669"/>
    <property type="project" value="UniProtKB-KW"/>
</dbReference>
<feature type="domain" description="HD Cas3-type" evidence="10">
    <location>
        <begin position="20"/>
        <end position="215"/>
    </location>
</feature>
<proteinExistence type="inferred from homology"/>
<sequence length="876" mass="95890">MFRSDMTSTQLAPWGKADTKEGVRHHLAHHCMDVAACFEAMIALPVVKARLDAAAGRPLSPIVMARLAVLCFLHDAGKLSPGFQGKGWPDLTWPVPRGGHVFEGAGVFSRGQLEPVGTELRADLLASWGESTEALLLASISHHGRPFRPRESWNTAWPPVKTAQGIYDPLQSAREIGAMLQRWFPLAWPAGGEDLPDRPAFQHFYAGLVALADWIGSDRRLFPFVDALDPAYAARARHVAADAMGRIGLDVQGLQPLVSGRTGFTHLTGFDLPRPAQAAAARIDGDERLVILEAETGSGKTEAALWRFIRLFERGAVDSLYFALPTRAAAVQLHRRVQKALDRVFGAAAPEAVLAVPGYMRSGTATGMALPDWRVRWDDEQDADEGRLLARWAAESGRRYLAAMVAVGTVDQAMMAALKVKHAHLRGAALARSLLVIDEVHASDAYMTGIQTRLLDHHLERGGHALLMSATLGAVARSQWLKRRLPDLDQAVEAPYPAVWRNTIQAPEAVPADGRPKQVSISLMPGMEAAAVAAEALAAARAGARVLVIRNTVDAAVDCWTAIRDAQDADRGAEDQEAPDLLMQLAGGPALHHGRFAAEDRVLLDQAVEAALSPDDRRPGGVIVIGTQTLEQSLDIDADLLLTDLCPIDVLLQRLGRLHRHLLWRPAGFERPRCRVMVPADGLSRLLAPAFENGLGGWVKDGVLQGIYRDLSILELTRRLILDHPVWEIPAMNRYLVEQATHPDRIDRLHGEGNDDRWARYRNMVTGADIAKTLGAGMVTIRTDQDWVDLDPFPAKDEERIRTRLGEEGARIVFPEPVPGPFGALVSEVVLPAHWGTAYAQQEPKIECSIEKLSINFQNGALTYNRMGLIRRHQEG</sequence>
<dbReference type="InterPro" id="IPR027417">
    <property type="entry name" value="P-loop_NTPase"/>
</dbReference>
<evidence type="ECO:0000256" key="3">
    <source>
        <dbReference type="ARBA" id="ARBA00022722"/>
    </source>
</evidence>
<evidence type="ECO:0000313" key="11">
    <source>
        <dbReference type="EMBL" id="KYO51557.1"/>
    </source>
</evidence>
<dbReference type="PANTHER" id="PTHR47963">
    <property type="entry name" value="DEAD-BOX ATP-DEPENDENT RNA HELICASE 47, MITOCHONDRIAL"/>
    <property type="match status" value="1"/>
</dbReference>
<dbReference type="SMART" id="SM00487">
    <property type="entry name" value="DEXDc"/>
    <property type="match status" value="1"/>
</dbReference>
<dbReference type="InterPro" id="IPR054712">
    <property type="entry name" value="Cas3-like_dom"/>
</dbReference>
<dbReference type="GO" id="GO:0005524">
    <property type="term" value="F:ATP binding"/>
    <property type="evidence" value="ECO:0007669"/>
    <property type="project" value="UniProtKB-KW"/>
</dbReference>
<dbReference type="Pfam" id="PF22590">
    <property type="entry name" value="Cas3-like_C_2"/>
    <property type="match status" value="1"/>
</dbReference>
<dbReference type="InterPro" id="IPR006483">
    <property type="entry name" value="CRISPR-assoc_Cas3_HD"/>
</dbReference>
<dbReference type="NCBIfam" id="TIGR01596">
    <property type="entry name" value="cas3_HD"/>
    <property type="match status" value="1"/>
</dbReference>
<evidence type="ECO:0000256" key="6">
    <source>
        <dbReference type="ARBA" id="ARBA00022801"/>
    </source>
</evidence>
<dbReference type="PROSITE" id="PS51643">
    <property type="entry name" value="HD_CAS3"/>
    <property type="match status" value="1"/>
</dbReference>
<dbReference type="PANTHER" id="PTHR47963:SF9">
    <property type="entry name" value="CRISPR-ASSOCIATED ENDONUCLEASE_HELICASE CAS3"/>
    <property type="match status" value="1"/>
</dbReference>
<accession>A0A162KLH6</accession>
<name>A0A162KLH6_9PROT</name>
<keyword evidence="3" id="KW-0540">Nuclease</keyword>
<dbReference type="InterPro" id="IPR011545">
    <property type="entry name" value="DEAD/DEAH_box_helicase_dom"/>
</dbReference>
<keyword evidence="7" id="KW-0347">Helicase</keyword>
<evidence type="ECO:0000256" key="4">
    <source>
        <dbReference type="ARBA" id="ARBA00022723"/>
    </source>
</evidence>
<dbReference type="Gene3D" id="3.40.50.300">
    <property type="entry name" value="P-loop containing nucleotide triphosphate hydrolases"/>
    <property type="match status" value="1"/>
</dbReference>
<evidence type="ECO:0000313" key="12">
    <source>
        <dbReference type="Proteomes" id="UP000075787"/>
    </source>
</evidence>